<dbReference type="Pfam" id="PF02625">
    <property type="entry name" value="XdhC_CoxI"/>
    <property type="match status" value="1"/>
</dbReference>
<name>A0A840S2E4_9BURK</name>
<proteinExistence type="predicted"/>
<dbReference type="AlphaFoldDB" id="A0A840S2E4"/>
<dbReference type="NCBIfam" id="TIGR02964">
    <property type="entry name" value="xanthine_xdhC"/>
    <property type="match status" value="1"/>
</dbReference>
<keyword evidence="4" id="KW-1185">Reference proteome</keyword>
<gene>
    <name evidence="3" type="ORF">HNQ51_002676</name>
</gene>
<dbReference type="OrthoDB" id="61481at2"/>
<feature type="domain" description="XdhC Rossmann" evidence="2">
    <location>
        <begin position="119"/>
        <end position="264"/>
    </location>
</feature>
<dbReference type="PANTHER" id="PTHR30388">
    <property type="entry name" value="ALDEHYDE OXIDOREDUCTASE MOLYBDENUM COFACTOR ASSEMBLY PROTEIN"/>
    <property type="match status" value="1"/>
</dbReference>
<dbReference type="Pfam" id="PF13478">
    <property type="entry name" value="XdhC_C"/>
    <property type="match status" value="1"/>
</dbReference>
<feature type="domain" description="XdhC- CoxI" evidence="1">
    <location>
        <begin position="14"/>
        <end position="78"/>
    </location>
</feature>
<dbReference type="Proteomes" id="UP000554837">
    <property type="component" value="Unassembled WGS sequence"/>
</dbReference>
<dbReference type="InterPro" id="IPR052698">
    <property type="entry name" value="MoCofactor_Util/Proc"/>
</dbReference>
<dbReference type="Gene3D" id="3.40.50.720">
    <property type="entry name" value="NAD(P)-binding Rossmann-like Domain"/>
    <property type="match status" value="1"/>
</dbReference>
<dbReference type="EMBL" id="JACHHO010000004">
    <property type="protein sequence ID" value="MBB5205357.1"/>
    <property type="molecule type" value="Genomic_DNA"/>
</dbReference>
<dbReference type="PANTHER" id="PTHR30388:SF6">
    <property type="entry name" value="XANTHINE DEHYDROGENASE SUBUNIT A-RELATED"/>
    <property type="match status" value="1"/>
</dbReference>
<comment type="caution">
    <text evidence="3">The sequence shown here is derived from an EMBL/GenBank/DDBJ whole genome shotgun (WGS) entry which is preliminary data.</text>
</comment>
<protein>
    <submittedName>
        <fullName evidence="3">Xanthine dehydrogenase accessory factor</fullName>
    </submittedName>
</protein>
<accession>A0A840S2E4</accession>
<organism evidence="3 4">
    <name type="scientific">Inhella inkyongensis</name>
    <dbReference type="NCBI Taxonomy" id="392593"/>
    <lineage>
        <taxon>Bacteria</taxon>
        <taxon>Pseudomonadati</taxon>
        <taxon>Pseudomonadota</taxon>
        <taxon>Betaproteobacteria</taxon>
        <taxon>Burkholderiales</taxon>
        <taxon>Sphaerotilaceae</taxon>
        <taxon>Inhella</taxon>
    </lineage>
</organism>
<dbReference type="RefSeq" id="WP_138856701.1">
    <property type="nucleotide sequence ID" value="NZ_CP040709.1"/>
</dbReference>
<dbReference type="InterPro" id="IPR003777">
    <property type="entry name" value="XdhC_CoxI"/>
</dbReference>
<reference evidence="3 4" key="1">
    <citation type="submission" date="2020-08" db="EMBL/GenBank/DDBJ databases">
        <title>Genomic Encyclopedia of Type Strains, Phase IV (KMG-IV): sequencing the most valuable type-strain genomes for metagenomic binning, comparative biology and taxonomic classification.</title>
        <authorList>
            <person name="Goeker M."/>
        </authorList>
    </citation>
    <scope>NUCLEOTIDE SEQUENCE [LARGE SCALE GENOMIC DNA]</scope>
    <source>
        <strain evidence="3 4">DSM 23958</strain>
    </source>
</reference>
<dbReference type="InterPro" id="IPR027051">
    <property type="entry name" value="XdhC_Rossmann_dom"/>
</dbReference>
<dbReference type="InterPro" id="IPR014308">
    <property type="entry name" value="Xanthine_DH_XdhC"/>
</dbReference>
<sequence>MTLPLALRATAMQWQQDQRAGVVVEVQAHQGSVPREAGTRMLVGAGEVIGTIGGGHLELQAIARARALLGAEQAETQRLALGPSLGQCCGGALTLAYTPLTLSDPKAWAMPAPRFHLELFGAGHVGRAIVRLLAGIDCRVRWLDEREAEFPDDPLPPHIERVCAEGLPAELTAELRHSPPGARVLILTHSHDLDLALTEAALARPDLPWVGLIGSATKRARFLHRLEAKGYQAPQLQRLHCPIGLAGITGKEPEVIAVAVVAQLLLLSTDHGHL</sequence>
<evidence type="ECO:0000313" key="4">
    <source>
        <dbReference type="Proteomes" id="UP000554837"/>
    </source>
</evidence>
<evidence type="ECO:0000259" key="1">
    <source>
        <dbReference type="Pfam" id="PF02625"/>
    </source>
</evidence>
<evidence type="ECO:0000313" key="3">
    <source>
        <dbReference type="EMBL" id="MBB5205357.1"/>
    </source>
</evidence>
<evidence type="ECO:0000259" key="2">
    <source>
        <dbReference type="Pfam" id="PF13478"/>
    </source>
</evidence>